<evidence type="ECO:0000313" key="1">
    <source>
        <dbReference type="EMBL" id="OZG65525.1"/>
    </source>
</evidence>
<organism evidence="1 2">
    <name type="scientific">Bifidobacterium aquikefiri</name>
    <dbReference type="NCBI Taxonomy" id="1653207"/>
    <lineage>
        <taxon>Bacteria</taxon>
        <taxon>Bacillati</taxon>
        <taxon>Actinomycetota</taxon>
        <taxon>Actinomycetes</taxon>
        <taxon>Bifidobacteriales</taxon>
        <taxon>Bifidobacteriaceae</taxon>
        <taxon>Bifidobacterium</taxon>
    </lineage>
</organism>
<accession>A0A261G2Q8</accession>
<dbReference type="AlphaFoldDB" id="A0A261G2Q8"/>
<proteinExistence type="predicted"/>
<keyword evidence="2" id="KW-1185">Reference proteome</keyword>
<dbReference type="EMBL" id="MWXA01000008">
    <property type="protein sequence ID" value="OZG65525.1"/>
    <property type="molecule type" value="Genomic_DNA"/>
</dbReference>
<dbReference type="RefSeq" id="WP_094694736.1">
    <property type="nucleotide sequence ID" value="NZ_JBDNSV010000003.1"/>
</dbReference>
<reference evidence="1 2" key="1">
    <citation type="journal article" date="2017" name="BMC Genomics">
        <title>Comparative genomic and phylogenomic analyses of the Bifidobacteriaceae family.</title>
        <authorList>
            <person name="Lugli G.A."/>
            <person name="Milani C."/>
            <person name="Turroni F."/>
            <person name="Duranti S."/>
            <person name="Mancabelli L."/>
            <person name="Mangifesta M."/>
            <person name="Ferrario C."/>
            <person name="Modesto M."/>
            <person name="Mattarelli P."/>
            <person name="Jiri K."/>
            <person name="van Sinderen D."/>
            <person name="Ventura M."/>
        </authorList>
    </citation>
    <scope>NUCLEOTIDE SEQUENCE [LARGE SCALE GENOMIC DNA]</scope>
    <source>
        <strain evidence="1 2">LMG 28769</strain>
    </source>
</reference>
<dbReference type="Proteomes" id="UP000216451">
    <property type="component" value="Unassembled WGS sequence"/>
</dbReference>
<protein>
    <submittedName>
        <fullName evidence="1">Uncharacterized protein</fullName>
    </submittedName>
</protein>
<comment type="caution">
    <text evidence="1">The sequence shown here is derived from an EMBL/GenBank/DDBJ whole genome shotgun (WGS) entry which is preliminary data.</text>
</comment>
<evidence type="ECO:0000313" key="2">
    <source>
        <dbReference type="Proteomes" id="UP000216451"/>
    </source>
</evidence>
<dbReference type="GeneID" id="98296363"/>
<name>A0A261G2Q8_9BIFI</name>
<gene>
    <name evidence="1" type="ORF">BAQU_1708</name>
</gene>
<sequence>MNDTTPLATAPLTHVTASMEVFQELKKTQTPKPVTITLQINPLLAWPHSMRVALLHLANQNGLFSDYDTFTEFKKQMETLRPIDQMASDWASQFDKDSDPWKIIKYATSSPKQVVDEPPYSCCPRCGEPVWGSFDHHDKPQLLELYRKRPYPEFCLKCGQRFKYDSGRLSYTAAIEYKTWERRLSREAGADQPSLTEV</sequence>
<dbReference type="OrthoDB" id="3240524at2"/>